<comment type="caution">
    <text evidence="2">The sequence shown here is derived from an EMBL/GenBank/DDBJ whole genome shotgun (WGS) entry which is preliminary data.</text>
</comment>
<name>A0A418V8A6_9DEIO</name>
<dbReference type="Pfam" id="PF12804">
    <property type="entry name" value="NTP_transf_3"/>
    <property type="match status" value="1"/>
</dbReference>
<keyword evidence="2" id="KW-0808">Transferase</keyword>
<evidence type="ECO:0000313" key="2">
    <source>
        <dbReference type="EMBL" id="RJF72318.1"/>
    </source>
</evidence>
<dbReference type="Gene3D" id="3.90.550.10">
    <property type="entry name" value="Spore Coat Polysaccharide Biosynthesis Protein SpsA, Chain A"/>
    <property type="match status" value="1"/>
</dbReference>
<evidence type="ECO:0000313" key="3">
    <source>
        <dbReference type="Proteomes" id="UP000286287"/>
    </source>
</evidence>
<organism evidence="2 3">
    <name type="scientific">Deinococcus cavernae</name>
    <dbReference type="NCBI Taxonomy" id="2320857"/>
    <lineage>
        <taxon>Bacteria</taxon>
        <taxon>Thermotogati</taxon>
        <taxon>Deinococcota</taxon>
        <taxon>Deinococci</taxon>
        <taxon>Deinococcales</taxon>
        <taxon>Deinococcaceae</taxon>
        <taxon>Deinococcus</taxon>
    </lineage>
</organism>
<dbReference type="RefSeq" id="WP_119764331.1">
    <property type="nucleotide sequence ID" value="NZ_QYUJ01000014.1"/>
</dbReference>
<gene>
    <name evidence="2" type="ORF">D3875_12935</name>
</gene>
<evidence type="ECO:0000259" key="1">
    <source>
        <dbReference type="Pfam" id="PF12804"/>
    </source>
</evidence>
<dbReference type="GO" id="GO:0016779">
    <property type="term" value="F:nucleotidyltransferase activity"/>
    <property type="evidence" value="ECO:0007669"/>
    <property type="project" value="UniProtKB-ARBA"/>
</dbReference>
<keyword evidence="3" id="KW-1185">Reference proteome</keyword>
<dbReference type="InterPro" id="IPR029044">
    <property type="entry name" value="Nucleotide-diphossugar_trans"/>
</dbReference>
<dbReference type="SUPFAM" id="SSF53448">
    <property type="entry name" value="Nucleotide-diphospho-sugar transferases"/>
    <property type="match status" value="1"/>
</dbReference>
<dbReference type="OrthoDB" id="285216at2"/>
<accession>A0A418V8A6</accession>
<protein>
    <submittedName>
        <fullName evidence="2">Nucleotidyltransferase family protein</fullName>
    </submittedName>
</protein>
<dbReference type="EMBL" id="QYUJ01000014">
    <property type="protein sequence ID" value="RJF72318.1"/>
    <property type="molecule type" value="Genomic_DNA"/>
</dbReference>
<dbReference type="PANTHER" id="PTHR43777:SF1">
    <property type="entry name" value="MOLYBDENUM COFACTOR CYTIDYLYLTRANSFERASE"/>
    <property type="match status" value="1"/>
</dbReference>
<reference evidence="2 3" key="1">
    <citation type="submission" date="2018-09" db="EMBL/GenBank/DDBJ databases">
        <authorList>
            <person name="Zhu H."/>
        </authorList>
    </citation>
    <scope>NUCLEOTIDE SEQUENCE [LARGE SCALE GENOMIC DNA]</scope>
    <source>
        <strain evidence="2 3">K2S05-167</strain>
    </source>
</reference>
<dbReference type="PANTHER" id="PTHR43777">
    <property type="entry name" value="MOLYBDENUM COFACTOR CYTIDYLYLTRANSFERASE"/>
    <property type="match status" value="1"/>
</dbReference>
<feature type="domain" description="MobA-like NTP transferase" evidence="1">
    <location>
        <begin position="7"/>
        <end position="190"/>
    </location>
</feature>
<dbReference type="Proteomes" id="UP000286287">
    <property type="component" value="Unassembled WGS sequence"/>
</dbReference>
<dbReference type="InterPro" id="IPR025877">
    <property type="entry name" value="MobA-like_NTP_Trfase"/>
</dbReference>
<sequence>MTGNVVGVLLAAGRSTRMGQPKQVLPLQGKALVRHAAEAMQAAPYTGRLAVIPAGPLGEQVRDALTGLNFQCTENPDPARGLMSSFRQAARELSGGDLLGVNFVLADMPLLTPNVHRVMIETFLTSGGPDATRVSGVIPLSAYAPLVLAEYGAGEDVVRAPPHLFRADLLPLMLQLPDADHGPRSLVQEYAAQGLAVHFPKNLLLDIDTPGALAQAEEQGWAQL</sequence>
<dbReference type="AlphaFoldDB" id="A0A418V8A6"/>
<dbReference type="CDD" id="cd04182">
    <property type="entry name" value="GT_2_like_f"/>
    <property type="match status" value="1"/>
</dbReference>
<proteinExistence type="predicted"/>